<dbReference type="CDD" id="cd17060">
    <property type="entry name" value="Ubl_RB1CC1"/>
    <property type="match status" value="1"/>
</dbReference>
<evidence type="ECO:0000313" key="18">
    <source>
        <dbReference type="EMBL" id="KAG8229201.1"/>
    </source>
</evidence>
<reference evidence="18" key="2">
    <citation type="submission" date="2017-10" db="EMBL/GenBank/DDBJ databases">
        <title>Ladona fulva Genome sequencing and assembly.</title>
        <authorList>
            <person name="Murali S."/>
            <person name="Richards S."/>
            <person name="Bandaranaike D."/>
            <person name="Bellair M."/>
            <person name="Blankenburg K."/>
            <person name="Chao H."/>
            <person name="Dinh H."/>
            <person name="Doddapaneni H."/>
            <person name="Dugan-Rocha S."/>
            <person name="Elkadiri S."/>
            <person name="Gnanaolivu R."/>
            <person name="Hernandez B."/>
            <person name="Skinner E."/>
            <person name="Javaid M."/>
            <person name="Lee S."/>
            <person name="Li M."/>
            <person name="Ming W."/>
            <person name="Munidasa M."/>
            <person name="Muniz J."/>
            <person name="Nguyen L."/>
            <person name="Hughes D."/>
            <person name="Osuji N."/>
            <person name="Pu L.-L."/>
            <person name="Puazo M."/>
            <person name="Qu C."/>
            <person name="Quiroz J."/>
            <person name="Raj R."/>
            <person name="Weissenberger G."/>
            <person name="Xin Y."/>
            <person name="Zou X."/>
            <person name="Han Y."/>
            <person name="Worley K."/>
            <person name="Muzny D."/>
            <person name="Gibbs R."/>
        </authorList>
    </citation>
    <scope>NUCLEOTIDE SEQUENCE</scope>
    <source>
        <strain evidence="18">Sampled in the wild</strain>
    </source>
</reference>
<dbReference type="AlphaFoldDB" id="A0A8K0K6C3"/>
<dbReference type="InterPro" id="IPR040040">
    <property type="entry name" value="ATG11"/>
</dbReference>
<dbReference type="GO" id="GO:0034727">
    <property type="term" value="P:piecemeal microautophagy of the nucleus"/>
    <property type="evidence" value="ECO:0007669"/>
    <property type="project" value="TreeGrafter"/>
</dbReference>
<comment type="subcellular location">
    <subcellularLocation>
        <location evidence="4">Cytoplasm</location>
        <location evidence="4">Cytosol</location>
    </subcellularLocation>
    <subcellularLocation>
        <location evidence="3">Lysosome</location>
    </subcellularLocation>
    <subcellularLocation>
        <location evidence="1">Nucleus</location>
    </subcellularLocation>
    <subcellularLocation>
        <location evidence="2">Preautophagosomal structure</location>
    </subcellularLocation>
</comment>
<keyword evidence="11" id="KW-0458">Lysosome</keyword>
<dbReference type="GO" id="GO:0000422">
    <property type="term" value="P:autophagy of mitochondrion"/>
    <property type="evidence" value="ECO:0007669"/>
    <property type="project" value="TreeGrafter"/>
</dbReference>
<dbReference type="PANTHER" id="PTHR13222">
    <property type="entry name" value="RB1-INDUCIBLE COILED-COIL"/>
    <property type="match status" value="1"/>
</dbReference>
<gene>
    <name evidence="18" type="ORF">J437_LFUL001073</name>
</gene>
<evidence type="ECO:0000256" key="12">
    <source>
        <dbReference type="ARBA" id="ARBA00023242"/>
    </source>
</evidence>
<accession>A0A8K0K6C3</accession>
<dbReference type="Gene3D" id="3.10.20.90">
    <property type="entry name" value="Phosphatidylinositol 3-kinase Catalytic Subunit, Chain A, domain 1"/>
    <property type="match status" value="1"/>
</dbReference>
<dbReference type="GO" id="GO:0034045">
    <property type="term" value="C:phagophore assembly site membrane"/>
    <property type="evidence" value="ECO:0007669"/>
    <property type="project" value="TreeGrafter"/>
</dbReference>
<sequence>MLYIFHVDTGTMMTFDMNLALESVAHLKEVVAREVHIPSEKQVLLVSGGESLDPSSRVCSYSAGTDTNPIYLFSKASIESPTPPSPSTHGLSGDMAGNEMLPPHMIYTLPKAYFDPKERVEATRSSPPSYATVANRSRLAQDLCELAREETRACERLVHDQHLQQQGKLM</sequence>
<comment type="function">
    <text evidence="14">Involved in autophagy. Regulates early events but also late events of autophagosome formation through direct interaction with Atg16L1. Required for the formation of the autophagosome-like double-membrane structure that surrounds the Salmonella-containing vacuole (SCV) during S.typhimurium infection and subsequent xenophagy. Involved in repair of DNA damage caused by ionizing radiation, which subsequently improves cell survival by decreasing apoptosis. Inhibits PTK2/FAK1 and PTK2B/PYK2 kinase activity, affecting their downstream signaling pathways. Plays a role as a modulator of TGF-beta-signaling by restricting substrate specificity of RNF111. Functions as a DNA-binding transcription factor. Is a potent regulator of the RB1 pathway through induction of RB1 expression. Plays a crucial role in muscular differentiation. Plays an indispensable role in fetal hematopoiesis and in the regulation of neuronal homeostasis.</text>
</comment>
<keyword evidence="9" id="KW-0175">Coiled coil</keyword>
<dbReference type="FunFam" id="3.10.20.90:FF:000049">
    <property type="entry name" value="RB1-inducible coiled-coil protein 1 isoform X1"/>
    <property type="match status" value="1"/>
</dbReference>
<evidence type="ECO:0000256" key="10">
    <source>
        <dbReference type="ARBA" id="ARBA00023163"/>
    </source>
</evidence>
<name>A0A8K0K6C3_LADFU</name>
<evidence type="ECO:0000256" key="6">
    <source>
        <dbReference type="ARBA" id="ARBA00022553"/>
    </source>
</evidence>
<protein>
    <recommendedName>
        <fullName evidence="15">RB1-inducible coiled-coil protein 1</fullName>
    </recommendedName>
    <alternativeName>
        <fullName evidence="16">FAK family kinase-interacting protein of 200 kDa</fullName>
    </alternativeName>
</protein>
<evidence type="ECO:0000256" key="7">
    <source>
        <dbReference type="ARBA" id="ARBA00023006"/>
    </source>
</evidence>
<evidence type="ECO:0000256" key="14">
    <source>
        <dbReference type="ARBA" id="ARBA00053494"/>
    </source>
</evidence>
<dbReference type="GO" id="GO:0019901">
    <property type="term" value="F:protein kinase binding"/>
    <property type="evidence" value="ECO:0007669"/>
    <property type="project" value="UniProtKB-ARBA"/>
</dbReference>
<dbReference type="GO" id="GO:0008285">
    <property type="term" value="P:negative regulation of cell population proliferation"/>
    <property type="evidence" value="ECO:0007669"/>
    <property type="project" value="UniProtKB-ARBA"/>
</dbReference>
<dbReference type="GO" id="GO:0060090">
    <property type="term" value="F:molecular adaptor activity"/>
    <property type="evidence" value="ECO:0007669"/>
    <property type="project" value="TreeGrafter"/>
</dbReference>
<evidence type="ECO:0000256" key="3">
    <source>
        <dbReference type="ARBA" id="ARBA00004371"/>
    </source>
</evidence>
<reference evidence="18" key="1">
    <citation type="submission" date="2013-04" db="EMBL/GenBank/DDBJ databases">
        <authorList>
            <person name="Qu J."/>
            <person name="Murali S.C."/>
            <person name="Bandaranaike D."/>
            <person name="Bellair M."/>
            <person name="Blankenburg K."/>
            <person name="Chao H."/>
            <person name="Dinh H."/>
            <person name="Doddapaneni H."/>
            <person name="Downs B."/>
            <person name="Dugan-Rocha S."/>
            <person name="Elkadiri S."/>
            <person name="Gnanaolivu R.D."/>
            <person name="Hernandez B."/>
            <person name="Javaid M."/>
            <person name="Jayaseelan J.C."/>
            <person name="Lee S."/>
            <person name="Li M."/>
            <person name="Ming W."/>
            <person name="Munidasa M."/>
            <person name="Muniz J."/>
            <person name="Nguyen L."/>
            <person name="Ongeri F."/>
            <person name="Osuji N."/>
            <person name="Pu L.-L."/>
            <person name="Puazo M."/>
            <person name="Qu C."/>
            <person name="Quiroz J."/>
            <person name="Raj R."/>
            <person name="Weissenberger G."/>
            <person name="Xin Y."/>
            <person name="Zou X."/>
            <person name="Han Y."/>
            <person name="Richards S."/>
            <person name="Worley K."/>
            <person name="Muzny D."/>
            <person name="Gibbs R."/>
        </authorList>
    </citation>
    <scope>NUCLEOTIDE SEQUENCE</scope>
    <source>
        <strain evidence="18">Sampled in the wild</strain>
    </source>
</reference>
<dbReference type="GO" id="GO:0061723">
    <property type="term" value="P:glycophagy"/>
    <property type="evidence" value="ECO:0007669"/>
    <property type="project" value="TreeGrafter"/>
</dbReference>
<keyword evidence="12" id="KW-0539">Nucleus</keyword>
<dbReference type="PANTHER" id="PTHR13222:SF1">
    <property type="entry name" value="RB1-INDUCIBLE COILED-COIL PROTEIN 1"/>
    <property type="match status" value="1"/>
</dbReference>
<evidence type="ECO:0000256" key="13">
    <source>
        <dbReference type="ARBA" id="ARBA00023306"/>
    </source>
</evidence>
<evidence type="ECO:0000256" key="17">
    <source>
        <dbReference type="SAM" id="MobiDB-lite"/>
    </source>
</evidence>
<dbReference type="GO" id="GO:0000045">
    <property type="term" value="P:autophagosome assembly"/>
    <property type="evidence" value="ECO:0007669"/>
    <property type="project" value="InterPro"/>
</dbReference>
<evidence type="ECO:0000256" key="1">
    <source>
        <dbReference type="ARBA" id="ARBA00004123"/>
    </source>
</evidence>
<dbReference type="SUPFAM" id="SSF54236">
    <property type="entry name" value="Ubiquitin-like"/>
    <property type="match status" value="1"/>
</dbReference>
<dbReference type="GO" id="GO:0034517">
    <property type="term" value="P:ribophagy"/>
    <property type="evidence" value="ECO:0007669"/>
    <property type="project" value="TreeGrafter"/>
</dbReference>
<evidence type="ECO:0000256" key="4">
    <source>
        <dbReference type="ARBA" id="ARBA00004514"/>
    </source>
</evidence>
<dbReference type="EMBL" id="KZ308415">
    <property type="protein sequence ID" value="KAG8229201.1"/>
    <property type="molecule type" value="Genomic_DNA"/>
</dbReference>
<keyword evidence="13" id="KW-0131">Cell cycle</keyword>
<evidence type="ECO:0000256" key="8">
    <source>
        <dbReference type="ARBA" id="ARBA00023015"/>
    </source>
</evidence>
<evidence type="ECO:0000256" key="5">
    <source>
        <dbReference type="ARBA" id="ARBA00022490"/>
    </source>
</evidence>
<dbReference type="GO" id="GO:1990316">
    <property type="term" value="C:Atg1/ULK1 kinase complex"/>
    <property type="evidence" value="ECO:0007669"/>
    <property type="project" value="TreeGrafter"/>
</dbReference>
<dbReference type="OrthoDB" id="447953at2759"/>
<feature type="region of interest" description="Disordered" evidence="17">
    <location>
        <begin position="78"/>
        <end position="97"/>
    </location>
</feature>
<keyword evidence="8" id="KW-0805">Transcription regulation</keyword>
<dbReference type="GO" id="GO:0061709">
    <property type="term" value="P:reticulophagy"/>
    <property type="evidence" value="ECO:0007669"/>
    <property type="project" value="TreeGrafter"/>
</dbReference>
<evidence type="ECO:0000256" key="15">
    <source>
        <dbReference type="ARBA" id="ARBA00069790"/>
    </source>
</evidence>
<keyword evidence="19" id="KW-1185">Reference proteome</keyword>
<dbReference type="InterPro" id="IPR029071">
    <property type="entry name" value="Ubiquitin-like_domsf"/>
</dbReference>
<dbReference type="GO" id="GO:0005634">
    <property type="term" value="C:nucleus"/>
    <property type="evidence" value="ECO:0007669"/>
    <property type="project" value="UniProtKB-SubCell"/>
</dbReference>
<dbReference type="GO" id="GO:0031090">
    <property type="term" value="C:organelle membrane"/>
    <property type="evidence" value="ECO:0007669"/>
    <property type="project" value="UniProtKB-ARBA"/>
</dbReference>
<organism evidence="18 19">
    <name type="scientific">Ladona fulva</name>
    <name type="common">Scarce chaser dragonfly</name>
    <name type="synonym">Libellula fulva</name>
    <dbReference type="NCBI Taxonomy" id="123851"/>
    <lineage>
        <taxon>Eukaryota</taxon>
        <taxon>Metazoa</taxon>
        <taxon>Ecdysozoa</taxon>
        <taxon>Arthropoda</taxon>
        <taxon>Hexapoda</taxon>
        <taxon>Insecta</taxon>
        <taxon>Pterygota</taxon>
        <taxon>Palaeoptera</taxon>
        <taxon>Odonata</taxon>
        <taxon>Epiprocta</taxon>
        <taxon>Anisoptera</taxon>
        <taxon>Libelluloidea</taxon>
        <taxon>Libellulidae</taxon>
        <taxon>Ladona</taxon>
    </lineage>
</organism>
<evidence type="ECO:0000313" key="19">
    <source>
        <dbReference type="Proteomes" id="UP000792457"/>
    </source>
</evidence>
<keyword evidence="5" id="KW-0963">Cytoplasm</keyword>
<evidence type="ECO:0000256" key="9">
    <source>
        <dbReference type="ARBA" id="ARBA00023054"/>
    </source>
</evidence>
<dbReference type="GO" id="GO:0005829">
    <property type="term" value="C:cytosol"/>
    <property type="evidence" value="ECO:0007669"/>
    <property type="project" value="UniProtKB-SubCell"/>
</dbReference>
<keyword evidence="7" id="KW-0072">Autophagy</keyword>
<dbReference type="Proteomes" id="UP000792457">
    <property type="component" value="Unassembled WGS sequence"/>
</dbReference>
<dbReference type="GO" id="GO:0005764">
    <property type="term" value="C:lysosome"/>
    <property type="evidence" value="ECO:0007669"/>
    <property type="project" value="UniProtKB-SubCell"/>
</dbReference>
<proteinExistence type="predicted"/>
<keyword evidence="10" id="KW-0804">Transcription</keyword>
<evidence type="ECO:0000256" key="2">
    <source>
        <dbReference type="ARBA" id="ARBA00004329"/>
    </source>
</evidence>
<comment type="caution">
    <text evidence="18">The sequence shown here is derived from an EMBL/GenBank/DDBJ whole genome shotgun (WGS) entry which is preliminary data.</text>
</comment>
<evidence type="ECO:0000256" key="11">
    <source>
        <dbReference type="ARBA" id="ARBA00023228"/>
    </source>
</evidence>
<evidence type="ECO:0000256" key="16">
    <source>
        <dbReference type="ARBA" id="ARBA00080154"/>
    </source>
</evidence>
<keyword evidence="6" id="KW-0597">Phosphoprotein</keyword>